<dbReference type="InterPro" id="IPR005821">
    <property type="entry name" value="Ion_trans_dom"/>
</dbReference>
<keyword evidence="13" id="KW-0107">Calcium channel</keyword>
<keyword evidence="6 13" id="KW-0256">Endoplasmic reticulum</keyword>
<dbReference type="GO" id="GO:0051209">
    <property type="term" value="P:release of sequestered calcium ion into cytosol"/>
    <property type="evidence" value="ECO:0007669"/>
    <property type="project" value="UniProtKB-UniRule"/>
</dbReference>
<keyword evidence="10 13" id="KW-0675">Receptor</keyword>
<comment type="similarity">
    <text evidence="2 13">Belongs to the InsP3 receptor family.</text>
</comment>
<dbReference type="EMBL" id="JAKMXF010000233">
    <property type="protein sequence ID" value="KAI6654157.1"/>
    <property type="molecule type" value="Genomic_DNA"/>
</dbReference>
<keyword evidence="4 13" id="KW-0812">Transmembrane</keyword>
<dbReference type="InterPro" id="IPR000699">
    <property type="entry name" value="RIH_dom"/>
</dbReference>
<dbReference type="Pfam" id="PF08454">
    <property type="entry name" value="RIH_assoc"/>
    <property type="match status" value="1"/>
</dbReference>
<evidence type="ECO:0000313" key="17">
    <source>
        <dbReference type="Proteomes" id="UP001165289"/>
    </source>
</evidence>
<keyword evidence="7 13" id="KW-1133">Transmembrane helix</keyword>
<proteinExistence type="inferred from homology"/>
<dbReference type="Gene3D" id="2.80.10.50">
    <property type="match status" value="2"/>
</dbReference>
<feature type="coiled-coil region" evidence="14">
    <location>
        <begin position="2005"/>
        <end position="2032"/>
    </location>
</feature>
<feature type="transmembrane region" description="Helical" evidence="13">
    <location>
        <begin position="2201"/>
        <end position="2222"/>
    </location>
</feature>
<dbReference type="GO" id="GO:0070679">
    <property type="term" value="F:inositol 1,4,5 trisphosphate binding"/>
    <property type="evidence" value="ECO:0007669"/>
    <property type="project" value="UniProtKB-UniRule"/>
</dbReference>
<feature type="transmembrane region" description="Helical" evidence="13">
    <location>
        <begin position="2343"/>
        <end position="2368"/>
    </location>
</feature>
<dbReference type="InterPro" id="IPR016093">
    <property type="entry name" value="MIR_motif"/>
</dbReference>
<comment type="function">
    <text evidence="13">Receptor for inositol 1,4,5-trisphosphate, a second messenger that mediates the release of intracellular calcium.</text>
</comment>
<dbReference type="InterPro" id="IPR036300">
    <property type="entry name" value="MIR_dom_sf"/>
</dbReference>
<keyword evidence="14" id="KW-0175">Coiled coil</keyword>
<dbReference type="GO" id="GO:0005220">
    <property type="term" value="F:inositol 1,4,5-trisphosphate-gated calcium channel activity"/>
    <property type="evidence" value="ECO:0007669"/>
    <property type="project" value="UniProtKB-UniRule"/>
</dbReference>
<dbReference type="Pfam" id="PF08709">
    <property type="entry name" value="Ins145_P3_rec"/>
    <property type="match status" value="1"/>
</dbReference>
<evidence type="ECO:0000256" key="8">
    <source>
        <dbReference type="ARBA" id="ARBA00023065"/>
    </source>
</evidence>
<feature type="transmembrane region" description="Helical" evidence="13">
    <location>
        <begin position="2439"/>
        <end position="2462"/>
    </location>
</feature>
<evidence type="ECO:0000256" key="2">
    <source>
        <dbReference type="ARBA" id="ARBA00009453"/>
    </source>
</evidence>
<evidence type="ECO:0000256" key="13">
    <source>
        <dbReference type="RuleBase" id="RU368044"/>
    </source>
</evidence>
<keyword evidence="17" id="KW-1185">Reference proteome</keyword>
<dbReference type="Proteomes" id="UP001165289">
    <property type="component" value="Unassembled WGS sequence"/>
</dbReference>
<reference evidence="16 17" key="1">
    <citation type="journal article" date="2023" name="BMC Biol.">
        <title>The compact genome of the sponge Oopsacas minuta (Hexactinellida) is lacking key metazoan core genes.</title>
        <authorList>
            <person name="Santini S."/>
            <person name="Schenkelaars Q."/>
            <person name="Jourda C."/>
            <person name="Duchesne M."/>
            <person name="Belahbib H."/>
            <person name="Rocher C."/>
            <person name="Selva M."/>
            <person name="Riesgo A."/>
            <person name="Vervoort M."/>
            <person name="Leys S.P."/>
            <person name="Kodjabachian L."/>
            <person name="Le Bivic A."/>
            <person name="Borchiellini C."/>
            <person name="Claverie J.M."/>
            <person name="Renard E."/>
        </authorList>
    </citation>
    <scope>NUCLEOTIDE SEQUENCE [LARGE SCALE GENOMIC DNA]</scope>
    <source>
        <strain evidence="16">SPO-2</strain>
    </source>
</reference>
<dbReference type="SUPFAM" id="SSF82109">
    <property type="entry name" value="MIR domain"/>
    <property type="match status" value="2"/>
</dbReference>
<dbReference type="Pfam" id="PF02815">
    <property type="entry name" value="MIR"/>
    <property type="match status" value="1"/>
</dbReference>
<keyword evidence="12 13" id="KW-0407">Ion channel</keyword>
<dbReference type="SUPFAM" id="SSF100909">
    <property type="entry name" value="IP3 receptor type 1 binding core, domain 2"/>
    <property type="match status" value="2"/>
</dbReference>
<sequence>METDNAPLKIGDIISLISTSEPGSNLFKEGHLASLGLVDERCAVKHLYEKPTCPPDKFSDCLFKIYPQLKYTARSQCERSERISSKNTNVVELAYYLKWKKAAELEETQNEKQAQKDQGKILKYGSVCQLLHMKSGKFLTVNKQQAAFVEKTAMRVSLNAKGSENCWLHIRPIFKRKALGDEVLNCDKVTLMPYHANQPIHVSDKHLNDYPDLFEVNAMSSQQGALNGVSWKLYLFMDHFDDKEVNLKGGSVIRLFHAEQEKFLTCDPHGEGEEYKKAKDFDKKKLGHSVFLRYSARPNPTEATSSKAMWEAQLVQLGQPFRSGSAKWNGSLMRFKHLASREYLTVVPFGLACENPAFKQLDDDGPRPIHIEDSTEQTEYVLTIGLQRAPYFRLDARRDKKPGELKERLDEISDELEDQTLFQIYPTRNEGDNDSIYNKAYIRLYHVATNSWVKSTSIPLCVNNTMVGLSKSLEDKEAFALLFVPTQEVRDLDFATDAAKMIHSMSTRWEELLPNELKILIQLLEKLVLFLCGKEGSTDDALKVELIQNESVQRRQKLIREQNILKEIFRLLKRPYDINQDKRVQMKNLPEKKFEGSLHLFKLCYRLIRHSLDGYRKNQEYVAKDFFWFMQQQLGKGINAEETMAHLVKQNAKVLDIYMGHEQINMFLDLLNKYKHARYLQHLCALCVMKNSDTPISRSVQKLVKSNLLDKPIQNMLIKIIYEDDDNEMDGRFQLKVPWNESMDRIGQKELCERKSDSKYSRVYEYWKWQLELYSSLCYGRHYSAIDHPSLKEQLTIQTVFQCMKDTDLPLSLRAVYCKLLQTMYLDVNPQTLISPIEYARLWQDIPQEIGLVITRNSKLMKEVPELLEDEIQDNENDTLVYDCLMETTEYIKKELSREVCMLGCSLEQDQFIFELVHTAEMLVKFGFYSFDKLLNLTDTLLGLIEKNMIDVGSQKECEIAKEQIEQKEMVQTTYLEVLKIIDFVMNLRLDIRLSIILVLFKNKYTQKGHKEGAILPEDHLDMITEVDKYFQSKSCKILSLDDESGKKLVKVLLFLITEGKISKEEKLIKRIKEESLSILFRHFNQREEFIHAFKQIQMLVSEPDREDYLKIKDALENLKKFLDRKSLSLSDDYKEGGRVTRGHSMRGLSIRVEDSLMHNPEMILLRLSNLCHEDTSRRVHVQRLLRNLGSHRSVLNLIEMAIKEKNVSSESIIIEAHRFLQKFCRGNENNQKLLYQDIKMLLNTDNAVEESNTLRSIFENNEDLCMKVTEDIIQKFISAIEKESVPNMAYLHFFQTVVKVQNKCIVKNQDIIMNTLMSSDDVLKLCNDEKSLQMLEESMYRNNEDLLRGYKYHLNLIKLIALCVEGRNGHTILKCQSIITLEDLAKVLCNSSITNAEVKKEYANLLLHAYVIFDPDLINKKTLWTILQYFIYDIAMVFKHTEPGGLSAQEAHRKTYVMDFIVPIVSTFSSGYANNTQRRLSQPKHSEIFIQLIQHIAQLLASKNLYPDFSDAQWVAVQNCLEVIHKLSKEWIAVFPPELDAVVNEAVQNIKQLFVVRKMVRSTTGSKLTKRKQTIDKSQDIECTISAFTNHLEAELSPLIDVDTFVLIACLIHPADLFPPDLPITETMKNRQHINALMDIAENCAKSNEYLCLSTLKTLREYIETPYLGICEFDSEEEMNKKEKLCNLARQQCMIYFCTRDYRKRRLSQSLPDEESNPVQRLFDYHYTEDVDDINSRPMIIARQCDLNSQRISQLVIYLVRNSMKKESSQIALFNESLRLGIALLNGGNREVQKSLNSYFQVFPMDEFFVSVKKCIDKAQIEIKNSAMQAGQQDPAYRPKSVVGMCDLTQLTESTLTELSCMKTVLRYLQLLCENHDISMQRFLRVSTPSMVKETIQFLESICGGTTAGLGLISAYINKDNESLLIQCLETLTEYCQGPCNENQDCIASPDTLAIDLISSLIVSDIDTPRNLDVRSTAITTLLAVMESRDETDISDKILLRMRKENLISMIQKLRGDANTLEDNEENQERREQLNNTGHSLYILAHQLSQHQRPLAELIKRESEKEEKESLKNTNNSGLSYFAQNTSSIEIVRQDSDKIRMERIVFPKPEICNHLDEQTKIAFLKNARADNKGSRVDYFFKEFEHLYSIMENKQRLKTSDWRVYITNRIGTWSDFKFSFALIINMILALYYPFDKTEIDVWRWLLVWLGLGGYLTASGYFGSERKSLRYAFTFLSFFSLTLILTIGYFSMRTVLLILGLLQIIDASVFFLSYLGNHGGLYTDSNFWKTQEKPDKEFYYHCIYLAICILGFFIHPFFCCLLLFDIVHRETTLQNVIRSVTKNWFSIMLTFILALILIYIFSILGYLFFQDDYWVLYDPLGCADGSLSDCDDVDKSEKTCESLFFCVLTTLWQGMRQGGGIGDVLKKSSKDDQPHYYLRIIYDMAFFFLIIVITLNLILGVIVDTFANLRSIQSEQEDILNNSCFICGLKRSNFDKKAVKFEAHISKEHNVWHYLQFRAYLKEKSHTEYTGPESYVQNQIDQESTEWFPWLRAMSLRKTEDENEVEQTEFQEIKKVLGQLAIKLDEVSDRCSGLENKFFDRSGTISRPQHTWRLANNTKNFKNMMSQTLKPAKK</sequence>
<evidence type="ECO:0000256" key="9">
    <source>
        <dbReference type="ARBA" id="ARBA00023136"/>
    </source>
</evidence>
<keyword evidence="13" id="KW-0109">Calcium transport</keyword>
<accession>A0AAV7JYY9</accession>
<dbReference type="InterPro" id="IPR013662">
    <property type="entry name" value="RIH_assoc-dom"/>
</dbReference>
<evidence type="ECO:0000256" key="11">
    <source>
        <dbReference type="ARBA" id="ARBA00023286"/>
    </source>
</evidence>
<evidence type="ECO:0000259" key="15">
    <source>
        <dbReference type="PROSITE" id="PS50919"/>
    </source>
</evidence>
<feature type="transmembrane region" description="Helical" evidence="13">
    <location>
        <begin position="2297"/>
        <end position="2323"/>
    </location>
</feature>
<evidence type="ECO:0000313" key="16">
    <source>
        <dbReference type="EMBL" id="KAI6654157.1"/>
    </source>
</evidence>
<dbReference type="GO" id="GO:0005789">
    <property type="term" value="C:endoplasmic reticulum membrane"/>
    <property type="evidence" value="ECO:0007669"/>
    <property type="project" value="UniProtKB-SubCell"/>
</dbReference>
<dbReference type="PANTHER" id="PTHR13715:SF102">
    <property type="entry name" value="INOSITOL 1,4,5-TRISPHOSPHATE RECEPTOR"/>
    <property type="match status" value="1"/>
</dbReference>
<keyword evidence="8 13" id="KW-0406">Ion transport</keyword>
<name>A0AAV7JYY9_9METZ</name>
<protein>
    <recommendedName>
        <fullName evidence="13">Inositol 1,4,5-trisphosphate receptor</fullName>
    </recommendedName>
</protein>
<dbReference type="Pfam" id="PF00520">
    <property type="entry name" value="Ion_trans"/>
    <property type="match status" value="1"/>
</dbReference>
<dbReference type="Gene3D" id="1.25.10.30">
    <property type="entry name" value="IP3 receptor type 1 binding core, RIH domain"/>
    <property type="match status" value="1"/>
</dbReference>
<evidence type="ECO:0000256" key="12">
    <source>
        <dbReference type="ARBA" id="ARBA00023303"/>
    </source>
</evidence>
<keyword evidence="9 13" id="KW-0472">Membrane</keyword>
<dbReference type="InterPro" id="IPR014821">
    <property type="entry name" value="Ins145_P3_rcpt"/>
</dbReference>
<evidence type="ECO:0000256" key="3">
    <source>
        <dbReference type="ARBA" id="ARBA00022448"/>
    </source>
</evidence>
<keyword evidence="3 13" id="KW-0813">Transport</keyword>
<evidence type="ECO:0000256" key="4">
    <source>
        <dbReference type="ARBA" id="ARBA00022692"/>
    </source>
</evidence>
<keyword evidence="13" id="KW-0106">Calcium</keyword>
<feature type="domain" description="MIR" evidence="15">
    <location>
        <begin position="119"/>
        <end position="173"/>
    </location>
</feature>
<comment type="caution">
    <text evidence="16">The sequence shown here is derived from an EMBL/GenBank/DDBJ whole genome shotgun (WGS) entry which is preliminary data.</text>
</comment>
<dbReference type="PRINTS" id="PR00779">
    <property type="entry name" value="INSP3RECEPTR"/>
</dbReference>
<evidence type="ECO:0000256" key="6">
    <source>
        <dbReference type="ARBA" id="ARBA00022824"/>
    </source>
</evidence>
<dbReference type="PANTHER" id="PTHR13715">
    <property type="entry name" value="RYANODINE RECEPTOR AND IP3 RECEPTOR"/>
    <property type="match status" value="1"/>
</dbReference>
<evidence type="ECO:0000256" key="14">
    <source>
        <dbReference type="SAM" id="Coils"/>
    </source>
</evidence>
<comment type="domain">
    <text evidence="13">The receptor contains a calcium channel in its C-terminal extremity. Its large N-terminal cytoplasmic region has the ligand-binding site in the N-terminus and modulatory sites in the middle portion immediately upstream of the channel region.</text>
</comment>
<dbReference type="Pfam" id="PF01365">
    <property type="entry name" value="RYDR_ITPR"/>
    <property type="match status" value="2"/>
</dbReference>
<feature type="transmembrane region" description="Helical" evidence="13">
    <location>
        <begin position="2176"/>
        <end position="2194"/>
    </location>
</feature>
<gene>
    <name evidence="16" type="ORF">LOD99_3002</name>
</gene>
<dbReference type="PROSITE" id="PS50919">
    <property type="entry name" value="MIR"/>
    <property type="match status" value="1"/>
</dbReference>
<dbReference type="InterPro" id="IPR000493">
    <property type="entry name" value="InsP3_rcpt"/>
</dbReference>
<evidence type="ECO:0000256" key="5">
    <source>
        <dbReference type="ARBA" id="ARBA00022737"/>
    </source>
</evidence>
<organism evidence="16 17">
    <name type="scientific">Oopsacas minuta</name>
    <dbReference type="NCBI Taxonomy" id="111878"/>
    <lineage>
        <taxon>Eukaryota</taxon>
        <taxon>Metazoa</taxon>
        <taxon>Porifera</taxon>
        <taxon>Hexactinellida</taxon>
        <taxon>Hexasterophora</taxon>
        <taxon>Lyssacinosida</taxon>
        <taxon>Leucopsacidae</taxon>
        <taxon>Oopsacas</taxon>
    </lineage>
</organism>
<dbReference type="InterPro" id="IPR035910">
    <property type="entry name" value="RyR/IP3R_RIH_dom_sf"/>
</dbReference>
<comment type="subunit">
    <text evidence="13">Homotetramer.</text>
</comment>
<keyword evidence="11 13" id="KW-1071">Ligand-gated ion channel</keyword>
<evidence type="ECO:0000256" key="10">
    <source>
        <dbReference type="ARBA" id="ARBA00023170"/>
    </source>
</evidence>
<evidence type="ECO:0000256" key="7">
    <source>
        <dbReference type="ARBA" id="ARBA00022989"/>
    </source>
</evidence>
<dbReference type="InterPro" id="IPR015925">
    <property type="entry name" value="Ryanodine_IP3_receptor"/>
</dbReference>
<feature type="transmembrane region" description="Helical" evidence="13">
    <location>
        <begin position="2254"/>
        <end position="2274"/>
    </location>
</feature>
<keyword evidence="5" id="KW-0677">Repeat</keyword>
<dbReference type="Gene3D" id="1.10.287.70">
    <property type="match status" value="1"/>
</dbReference>
<feature type="transmembrane region" description="Helical" evidence="13">
    <location>
        <begin position="2228"/>
        <end position="2249"/>
    </location>
</feature>
<comment type="subcellular location">
    <subcellularLocation>
        <location evidence="1 13">Endoplasmic reticulum membrane</location>
        <topology evidence="1 13">Multi-pass membrane protein</topology>
    </subcellularLocation>
</comment>
<evidence type="ECO:0000256" key="1">
    <source>
        <dbReference type="ARBA" id="ARBA00004477"/>
    </source>
</evidence>